<organism evidence="2 3">
    <name type="scientific">Candidatus Chromulinivorax destructor</name>
    <dbReference type="NCBI Taxonomy" id="2066483"/>
    <lineage>
        <taxon>Bacteria</taxon>
        <taxon>Candidatus Babelota</taxon>
        <taxon>Candidatus Babeliae</taxon>
        <taxon>Candidatus Babeliales</taxon>
        <taxon>Candidatus Chromulinivoraceae</taxon>
        <taxon>Candidatus Chromulinivorax</taxon>
    </lineage>
</organism>
<protein>
    <submittedName>
        <fullName evidence="2">Uncharacterized protein</fullName>
    </submittedName>
</protein>
<proteinExistence type="predicted"/>
<sequence length="212" mass="24347">MVMKRMNMVVALVMLLMTTIANTKNEQVEACIVLYDIQEVFSSDYSMRKVKYSERISIVYGTTKSHYNGGASMMIPKSMHVDEAYIVGFEQGIKAMVDEVSKEPIRAFFVQDKNFVRALINCFVDYDRTFVSDKNNKIKLDVRAVFKASSVDFFSKHKVQLTLQQKVMLDKHASIIDTFFEGYQDGAQAVFDFVSTDSLGVIHYQFYLQNLK</sequence>
<feature type="chain" id="PRO_5016608064" evidence="1">
    <location>
        <begin position="24"/>
        <end position="212"/>
    </location>
</feature>
<reference evidence="2 3" key="1">
    <citation type="submission" date="2017-12" db="EMBL/GenBank/DDBJ databases">
        <title>Chromulinavorax destructans is a abundant pathogen of dominant heterotrophic picoflagllates.</title>
        <authorList>
            <person name="Deeg C.M."/>
            <person name="Zimmer M."/>
            <person name="Suttle C.A."/>
        </authorList>
    </citation>
    <scope>NUCLEOTIDE SEQUENCE [LARGE SCALE GENOMIC DNA]</scope>
    <source>
        <strain evidence="2 3">SeV1</strain>
    </source>
</reference>
<feature type="signal peptide" evidence="1">
    <location>
        <begin position="1"/>
        <end position="23"/>
    </location>
</feature>
<evidence type="ECO:0000313" key="3">
    <source>
        <dbReference type="Proteomes" id="UP000254834"/>
    </source>
</evidence>
<keyword evidence="1" id="KW-0732">Signal</keyword>
<dbReference type="KEGG" id="cdes:C0J27_01165"/>
<gene>
    <name evidence="2" type="ORF">C0J27_01165</name>
</gene>
<name>A0A345ZAP3_9BACT</name>
<evidence type="ECO:0000313" key="2">
    <source>
        <dbReference type="EMBL" id="AXK60360.1"/>
    </source>
</evidence>
<dbReference type="EMBL" id="CP025544">
    <property type="protein sequence ID" value="AXK60360.1"/>
    <property type="molecule type" value="Genomic_DNA"/>
</dbReference>
<accession>A0A345ZAP3</accession>
<dbReference type="RefSeq" id="WP_115585375.1">
    <property type="nucleotide sequence ID" value="NZ_CP025544.1"/>
</dbReference>
<dbReference type="AlphaFoldDB" id="A0A345ZAP3"/>
<dbReference type="Proteomes" id="UP000254834">
    <property type="component" value="Chromosome"/>
</dbReference>
<evidence type="ECO:0000256" key="1">
    <source>
        <dbReference type="SAM" id="SignalP"/>
    </source>
</evidence>
<keyword evidence="3" id="KW-1185">Reference proteome</keyword>